<sequence>MESEVSAFSQLDSHHRRHWTLAAYKYIARKRLARQVDISLKSIAEKSWDIAPGCLSFSPPAIALPGQLERVTGWEEKRFYPYEHPARTMAGLGEVVQGPTRGYLLKNVWLIDGVLYKGRANFWLSQRPRAFPRVVVEHEIDRGAIYCSVNGNTWFGNWMVEDCVTYPLAADEGVPVTVGPSARFPIYTQAPPYEEWLGMKPRRLSGAFFHELVLFDDFCNNRNKYLRFRAMGDKLLSRVSYQPHPGVFLLRGGDGDLRLLRNELELAEHLRRTRGFHVVDPLKSDVPSIVAACAGAQVVIGVEGSQLVHGVNVLQPGGALLALQPPNRFVSYYKYHTDRDSQHFAYVVGTPEGDGFRIDIEEVERTLDLIPAP</sequence>
<dbReference type="InterPro" id="IPR049625">
    <property type="entry name" value="Glyco_transf_61_cat"/>
</dbReference>
<evidence type="ECO:0000259" key="1">
    <source>
        <dbReference type="Pfam" id="PF04577"/>
    </source>
</evidence>
<dbReference type="Pfam" id="PF04577">
    <property type="entry name" value="Glyco_transf_61"/>
    <property type="match status" value="1"/>
</dbReference>
<dbReference type="AlphaFoldDB" id="A0A1B2F6B4"/>
<accession>A0A1B2F6B4</accession>
<gene>
    <name evidence="2" type="ORF">IEC33019_2186</name>
</gene>
<protein>
    <recommendedName>
        <fullName evidence="1">Glycosyltransferase 61 catalytic domain-containing protein</fullName>
    </recommendedName>
</protein>
<organism evidence="2">
    <name type="scientific">Pseudomonas putida</name>
    <name type="common">Arthrobacter siderocapsulatus</name>
    <dbReference type="NCBI Taxonomy" id="303"/>
    <lineage>
        <taxon>Bacteria</taxon>
        <taxon>Pseudomonadati</taxon>
        <taxon>Pseudomonadota</taxon>
        <taxon>Gammaproteobacteria</taxon>
        <taxon>Pseudomonadales</taxon>
        <taxon>Pseudomonadaceae</taxon>
        <taxon>Pseudomonas</taxon>
    </lineage>
</organism>
<dbReference type="EMBL" id="CP016634">
    <property type="protein sequence ID" value="ANY87740.1"/>
    <property type="molecule type" value="Genomic_DNA"/>
</dbReference>
<dbReference type="GO" id="GO:0016757">
    <property type="term" value="F:glycosyltransferase activity"/>
    <property type="evidence" value="ECO:0007669"/>
    <property type="project" value="InterPro"/>
</dbReference>
<feature type="domain" description="Glycosyltransferase 61 catalytic" evidence="1">
    <location>
        <begin position="155"/>
        <end position="312"/>
    </location>
</feature>
<proteinExistence type="predicted"/>
<name>A0A1B2F6B4_PSEPU</name>
<dbReference type="RefSeq" id="WP_070091802.1">
    <property type="nucleotide sequence ID" value="NZ_CP016634.1"/>
</dbReference>
<evidence type="ECO:0000313" key="2">
    <source>
        <dbReference type="EMBL" id="ANY87740.1"/>
    </source>
</evidence>
<reference evidence="2" key="1">
    <citation type="submission" date="2016-07" db="EMBL/GenBank/DDBJ databases">
        <title>New class B carbapenemase carried by novel plasmid in Pseudomonas putida enviromental strain in eastern Amazonia.</title>
        <authorList>
            <person name="Souza C.O."/>
            <person name="Lima K.V."/>
            <person name="Brasiliense D.M."/>
            <person name="Perez-Chaparro P.J."/>
            <person name="Mamizuka E.M."/>
            <person name="Lima M.O."/>
            <person name="Lima L.N."/>
            <person name="McCulloch J.A."/>
        </authorList>
    </citation>
    <scope>NUCLEOTIDE SEQUENCE [LARGE SCALE GENOMIC DNA]</scope>
    <source>
        <strain evidence="2">IEC33019</strain>
    </source>
</reference>